<sequence length="199" mass="21899">MINIKAAVGKRAGRRATSLHCRGLRTPSSGGDSFGDWMWGPRSASQWQRGPGRRMSNSVSIISLRPCEFADRRRTSGFCCPRGRPVPLFSDCPSSISVRNDLVPRLTLINCLETVISRKSHHDDLRTFVGPPSSTQFRETPHIGVDRACRGDLAGDVPTVQPRMLAARAPRHAVTNLDPPHSPHLFSSRLIICAMSSFS</sequence>
<accession>A0A2R6WT26</accession>
<reference evidence="2" key="1">
    <citation type="journal article" date="2017" name="Cell">
        <title>Insights into land plant evolution garnered from the Marchantia polymorpha genome.</title>
        <authorList>
            <person name="Bowman J.L."/>
            <person name="Kohchi T."/>
            <person name="Yamato K.T."/>
            <person name="Jenkins J."/>
            <person name="Shu S."/>
            <person name="Ishizaki K."/>
            <person name="Yamaoka S."/>
            <person name="Nishihama R."/>
            <person name="Nakamura Y."/>
            <person name="Berger F."/>
            <person name="Adam C."/>
            <person name="Aki S.S."/>
            <person name="Althoff F."/>
            <person name="Araki T."/>
            <person name="Arteaga-Vazquez M.A."/>
            <person name="Balasubrmanian S."/>
            <person name="Barry K."/>
            <person name="Bauer D."/>
            <person name="Boehm C.R."/>
            <person name="Briginshaw L."/>
            <person name="Caballero-Perez J."/>
            <person name="Catarino B."/>
            <person name="Chen F."/>
            <person name="Chiyoda S."/>
            <person name="Chovatia M."/>
            <person name="Davies K.M."/>
            <person name="Delmans M."/>
            <person name="Demura T."/>
            <person name="Dierschke T."/>
            <person name="Dolan L."/>
            <person name="Dorantes-Acosta A.E."/>
            <person name="Eklund D.M."/>
            <person name="Florent S.N."/>
            <person name="Flores-Sandoval E."/>
            <person name="Fujiyama A."/>
            <person name="Fukuzawa H."/>
            <person name="Galik B."/>
            <person name="Grimanelli D."/>
            <person name="Grimwood J."/>
            <person name="Grossniklaus U."/>
            <person name="Hamada T."/>
            <person name="Haseloff J."/>
            <person name="Hetherington A.J."/>
            <person name="Higo A."/>
            <person name="Hirakawa Y."/>
            <person name="Hundley H.N."/>
            <person name="Ikeda Y."/>
            <person name="Inoue K."/>
            <person name="Inoue S.I."/>
            <person name="Ishida S."/>
            <person name="Jia Q."/>
            <person name="Kakita M."/>
            <person name="Kanazawa T."/>
            <person name="Kawai Y."/>
            <person name="Kawashima T."/>
            <person name="Kennedy M."/>
            <person name="Kinose K."/>
            <person name="Kinoshita T."/>
            <person name="Kohara Y."/>
            <person name="Koide E."/>
            <person name="Komatsu K."/>
            <person name="Kopischke S."/>
            <person name="Kubo M."/>
            <person name="Kyozuka J."/>
            <person name="Lagercrantz U."/>
            <person name="Lin S.S."/>
            <person name="Lindquist E."/>
            <person name="Lipzen A.M."/>
            <person name="Lu C.W."/>
            <person name="De Luna E."/>
            <person name="Martienssen R.A."/>
            <person name="Minamino N."/>
            <person name="Mizutani M."/>
            <person name="Mizutani M."/>
            <person name="Mochizuki N."/>
            <person name="Monte I."/>
            <person name="Mosher R."/>
            <person name="Nagasaki H."/>
            <person name="Nakagami H."/>
            <person name="Naramoto S."/>
            <person name="Nishitani K."/>
            <person name="Ohtani M."/>
            <person name="Okamoto T."/>
            <person name="Okumura M."/>
            <person name="Phillips J."/>
            <person name="Pollak B."/>
            <person name="Reinders A."/>
            <person name="Rovekamp M."/>
            <person name="Sano R."/>
            <person name="Sawa S."/>
            <person name="Schmid M.W."/>
            <person name="Shirakawa M."/>
            <person name="Solano R."/>
            <person name="Spunde A."/>
            <person name="Suetsugu N."/>
            <person name="Sugano S."/>
            <person name="Sugiyama A."/>
            <person name="Sun R."/>
            <person name="Suzuki Y."/>
            <person name="Takenaka M."/>
            <person name="Takezawa D."/>
            <person name="Tomogane H."/>
            <person name="Tsuzuki M."/>
            <person name="Ueda T."/>
            <person name="Umeda M."/>
            <person name="Ward J.M."/>
            <person name="Watanabe Y."/>
            <person name="Yazaki K."/>
            <person name="Yokoyama R."/>
            <person name="Yoshitake Y."/>
            <person name="Yotsui I."/>
            <person name="Zachgo S."/>
            <person name="Schmutz J."/>
        </authorList>
    </citation>
    <scope>NUCLEOTIDE SEQUENCE [LARGE SCALE GENOMIC DNA]</scope>
    <source>
        <strain evidence="2">Tak-1</strain>
    </source>
</reference>
<evidence type="ECO:0000313" key="1">
    <source>
        <dbReference type="EMBL" id="PTQ37007.1"/>
    </source>
</evidence>
<evidence type="ECO:0000313" key="2">
    <source>
        <dbReference type="Proteomes" id="UP000244005"/>
    </source>
</evidence>
<proteinExistence type="predicted"/>
<protein>
    <submittedName>
        <fullName evidence="1">Uncharacterized protein</fullName>
    </submittedName>
</protein>
<dbReference type="Gramene" id="Mp6g08370.1">
    <property type="protein sequence ID" value="Mp6g08370.1.cds1"/>
    <property type="gene ID" value="Mp6g08370"/>
</dbReference>
<gene>
    <name evidence="1" type="ORF">MARPO_0060s0084</name>
</gene>
<keyword evidence="2" id="KW-1185">Reference proteome</keyword>
<organism evidence="1 2">
    <name type="scientific">Marchantia polymorpha</name>
    <name type="common">Common liverwort</name>
    <name type="synonym">Marchantia aquatica</name>
    <dbReference type="NCBI Taxonomy" id="3197"/>
    <lineage>
        <taxon>Eukaryota</taxon>
        <taxon>Viridiplantae</taxon>
        <taxon>Streptophyta</taxon>
        <taxon>Embryophyta</taxon>
        <taxon>Marchantiophyta</taxon>
        <taxon>Marchantiopsida</taxon>
        <taxon>Marchantiidae</taxon>
        <taxon>Marchantiales</taxon>
        <taxon>Marchantiaceae</taxon>
        <taxon>Marchantia</taxon>
    </lineage>
</organism>
<dbReference type="EMBL" id="KZ772732">
    <property type="protein sequence ID" value="PTQ37007.1"/>
    <property type="molecule type" value="Genomic_DNA"/>
</dbReference>
<dbReference type="Proteomes" id="UP000244005">
    <property type="component" value="Unassembled WGS sequence"/>
</dbReference>
<name>A0A2R6WT26_MARPO</name>
<dbReference type="AlphaFoldDB" id="A0A2R6WT26"/>